<organism evidence="2">
    <name type="scientific">Rhizophora mucronata</name>
    <name type="common">Asiatic mangrove</name>
    <dbReference type="NCBI Taxonomy" id="61149"/>
    <lineage>
        <taxon>Eukaryota</taxon>
        <taxon>Viridiplantae</taxon>
        <taxon>Streptophyta</taxon>
        <taxon>Embryophyta</taxon>
        <taxon>Tracheophyta</taxon>
        <taxon>Spermatophyta</taxon>
        <taxon>Magnoliopsida</taxon>
        <taxon>eudicotyledons</taxon>
        <taxon>Gunneridae</taxon>
        <taxon>Pentapetalae</taxon>
        <taxon>rosids</taxon>
        <taxon>fabids</taxon>
        <taxon>Malpighiales</taxon>
        <taxon>Rhizophoraceae</taxon>
        <taxon>Rhizophora</taxon>
    </lineage>
</organism>
<evidence type="ECO:0000313" key="2">
    <source>
        <dbReference type="EMBL" id="MBX62047.1"/>
    </source>
</evidence>
<protein>
    <submittedName>
        <fullName evidence="2">Uncharacterized protein</fullName>
    </submittedName>
</protein>
<reference evidence="2" key="1">
    <citation type="submission" date="2018-02" db="EMBL/GenBank/DDBJ databases">
        <title>Rhizophora mucronata_Transcriptome.</title>
        <authorList>
            <person name="Meera S.P."/>
            <person name="Sreeshan A."/>
            <person name="Augustine A."/>
        </authorList>
    </citation>
    <scope>NUCLEOTIDE SEQUENCE</scope>
    <source>
        <tissue evidence="2">Leaf</tissue>
    </source>
</reference>
<sequence length="47" mass="5248">MIPENSLRLHRAMLSIGLLSLVSLDQPTFVAMVVTMSLIAIYKLMTE</sequence>
<feature type="transmembrane region" description="Helical" evidence="1">
    <location>
        <begin position="12"/>
        <end position="42"/>
    </location>
</feature>
<dbReference type="AlphaFoldDB" id="A0A2P2Q4Y9"/>
<name>A0A2P2Q4Y9_RHIMU</name>
<keyword evidence="1" id="KW-0812">Transmembrane</keyword>
<accession>A0A2P2Q4Y9</accession>
<proteinExistence type="predicted"/>
<keyword evidence="1" id="KW-0472">Membrane</keyword>
<dbReference type="EMBL" id="GGEC01081563">
    <property type="protein sequence ID" value="MBX62047.1"/>
    <property type="molecule type" value="Transcribed_RNA"/>
</dbReference>
<keyword evidence="1" id="KW-1133">Transmembrane helix</keyword>
<evidence type="ECO:0000256" key="1">
    <source>
        <dbReference type="SAM" id="Phobius"/>
    </source>
</evidence>